<evidence type="ECO:0000256" key="7">
    <source>
        <dbReference type="ARBA" id="ARBA00022571"/>
    </source>
</evidence>
<dbReference type="NCBIfam" id="TIGR00658">
    <property type="entry name" value="orni_carb_tr"/>
    <property type="match status" value="1"/>
</dbReference>
<evidence type="ECO:0000256" key="1">
    <source>
        <dbReference type="ARBA" id="ARBA00004305"/>
    </source>
</evidence>
<comment type="subcellular location">
    <subcellularLocation>
        <location evidence="1">Mitochondrion matrix</location>
    </subcellularLocation>
</comment>
<evidence type="ECO:0000256" key="5">
    <source>
        <dbReference type="ARBA" id="ARBA00013007"/>
    </source>
</evidence>
<evidence type="ECO:0000256" key="2">
    <source>
        <dbReference type="ARBA" id="ARBA00004695"/>
    </source>
</evidence>
<dbReference type="GO" id="GO:0005759">
    <property type="term" value="C:mitochondrial matrix"/>
    <property type="evidence" value="ECO:0007669"/>
    <property type="project" value="UniProtKB-SubCell"/>
</dbReference>
<dbReference type="FunCoup" id="A0A3B1IQV5">
    <property type="interactions" value="484"/>
</dbReference>
<dbReference type="InParanoid" id="A0A3B1IQV5"/>
<reference evidence="15" key="4">
    <citation type="submission" date="2025-09" db="UniProtKB">
        <authorList>
            <consortium name="Ensembl"/>
        </authorList>
    </citation>
    <scope>IDENTIFICATION</scope>
</reference>
<evidence type="ECO:0000256" key="8">
    <source>
        <dbReference type="ARBA" id="ARBA00022605"/>
    </source>
</evidence>
<dbReference type="InterPro" id="IPR006131">
    <property type="entry name" value="Asp_carbamoyltransf_Asp/Orn-bd"/>
</dbReference>
<dbReference type="FunFam" id="3.40.50.1370:FF:000010">
    <property type="entry name" value="Ornithine carbamoyltransferase, mitochondrial"/>
    <property type="match status" value="1"/>
</dbReference>
<dbReference type="GO" id="GO:0019240">
    <property type="term" value="P:citrulline biosynthetic process"/>
    <property type="evidence" value="ECO:0007669"/>
    <property type="project" value="TreeGrafter"/>
</dbReference>
<evidence type="ECO:0000256" key="3">
    <source>
        <dbReference type="ARBA" id="ARBA00007805"/>
    </source>
</evidence>
<dbReference type="InterPro" id="IPR006132">
    <property type="entry name" value="Asp/Orn_carbamoyltranf_P-bd"/>
</dbReference>
<evidence type="ECO:0000256" key="10">
    <source>
        <dbReference type="ARBA" id="ARBA00022946"/>
    </source>
</evidence>
<dbReference type="PRINTS" id="PR00102">
    <property type="entry name" value="OTCASE"/>
</dbReference>
<organism evidence="15 16">
    <name type="scientific">Astyanax mexicanus</name>
    <name type="common">Blind cave fish</name>
    <name type="synonym">Astyanax fasciatus mexicanus</name>
    <dbReference type="NCBI Taxonomy" id="7994"/>
    <lineage>
        <taxon>Eukaryota</taxon>
        <taxon>Metazoa</taxon>
        <taxon>Chordata</taxon>
        <taxon>Craniata</taxon>
        <taxon>Vertebrata</taxon>
        <taxon>Euteleostomi</taxon>
        <taxon>Actinopterygii</taxon>
        <taxon>Neopterygii</taxon>
        <taxon>Teleostei</taxon>
        <taxon>Ostariophysi</taxon>
        <taxon>Characiformes</taxon>
        <taxon>Characoidei</taxon>
        <taxon>Acestrorhamphidae</taxon>
        <taxon>Acestrorhamphinae</taxon>
        <taxon>Astyanax</taxon>
    </lineage>
</organism>
<dbReference type="NCBIfam" id="NF001986">
    <property type="entry name" value="PRK00779.1"/>
    <property type="match status" value="1"/>
</dbReference>
<accession>A0A3B1IQV5</accession>
<dbReference type="Pfam" id="PF02729">
    <property type="entry name" value="OTCace_N"/>
    <property type="match status" value="1"/>
</dbReference>
<keyword evidence="10" id="KW-0809">Transit peptide</keyword>
<dbReference type="GO" id="GO:0016597">
    <property type="term" value="F:amino acid binding"/>
    <property type="evidence" value="ECO:0007669"/>
    <property type="project" value="InterPro"/>
</dbReference>
<feature type="domain" description="Aspartate/ornithine carbamoyltransferase Asp/Orn-binding" evidence="13">
    <location>
        <begin position="185"/>
        <end position="338"/>
    </location>
</feature>
<dbReference type="EC" id="2.1.3.3" evidence="5"/>
<proteinExistence type="inferred from homology"/>
<evidence type="ECO:0000256" key="6">
    <source>
        <dbReference type="ARBA" id="ARBA00022436"/>
    </source>
</evidence>
<dbReference type="Proteomes" id="UP000018467">
    <property type="component" value="Unassembled WGS sequence"/>
</dbReference>
<keyword evidence="11" id="KW-0496">Mitochondrion</keyword>
<dbReference type="SUPFAM" id="SSF53671">
    <property type="entry name" value="Aspartate/ornithine carbamoyltransferase"/>
    <property type="match status" value="1"/>
</dbReference>
<reference evidence="16" key="2">
    <citation type="journal article" date="2014" name="Nat. Commun.">
        <title>The cavefish genome reveals candidate genes for eye loss.</title>
        <authorList>
            <person name="McGaugh S.E."/>
            <person name="Gross J.B."/>
            <person name="Aken B."/>
            <person name="Blin M."/>
            <person name="Borowsky R."/>
            <person name="Chalopin D."/>
            <person name="Hinaux H."/>
            <person name="Jeffery W.R."/>
            <person name="Keene A."/>
            <person name="Ma L."/>
            <person name="Minx P."/>
            <person name="Murphy D."/>
            <person name="O'Quin K.E."/>
            <person name="Retaux S."/>
            <person name="Rohner N."/>
            <person name="Searle S.M."/>
            <person name="Stahl B.A."/>
            <person name="Tabin C."/>
            <person name="Volff J.N."/>
            <person name="Yoshizawa M."/>
            <person name="Warren W.C."/>
        </authorList>
    </citation>
    <scope>NUCLEOTIDE SEQUENCE [LARGE SCALE GENOMIC DNA]</scope>
    <source>
        <strain evidence="16">female</strain>
    </source>
</reference>
<comment type="subunit">
    <text evidence="4">Homotrimer.</text>
</comment>
<evidence type="ECO:0000256" key="4">
    <source>
        <dbReference type="ARBA" id="ARBA00011233"/>
    </source>
</evidence>
<dbReference type="InterPro" id="IPR036901">
    <property type="entry name" value="Asp/Orn_carbamoylTrfase_sf"/>
</dbReference>
<dbReference type="Ensembl" id="ENSAMXT00000043923.1">
    <property type="protein sequence ID" value="ENSAMXP00000032352.1"/>
    <property type="gene ID" value="ENSAMXG00000004751.2"/>
</dbReference>
<dbReference type="InterPro" id="IPR002292">
    <property type="entry name" value="Orn/put_carbamltrans"/>
</dbReference>
<evidence type="ECO:0000256" key="11">
    <source>
        <dbReference type="ARBA" id="ARBA00023128"/>
    </source>
</evidence>
<keyword evidence="6" id="KW-0835">Urea cycle</keyword>
<dbReference type="PANTHER" id="PTHR45753:SF3">
    <property type="entry name" value="ORNITHINE TRANSCARBAMYLASE, MITOCHONDRIAL"/>
    <property type="match status" value="1"/>
</dbReference>
<name>A0A3B1IQV5_ASTMX</name>
<protein>
    <recommendedName>
        <fullName evidence="5">ornithine carbamoyltransferase</fullName>
        <ecNumber evidence="5">2.1.3.3</ecNumber>
    </recommendedName>
</protein>
<dbReference type="GO" id="GO:0004585">
    <property type="term" value="F:ornithine carbamoyltransferase activity"/>
    <property type="evidence" value="ECO:0007669"/>
    <property type="project" value="UniProtKB-EC"/>
</dbReference>
<dbReference type="Bgee" id="ENSAMXG00000004751">
    <property type="expression patterns" value="Expressed in embryo and 11 other cell types or tissues"/>
</dbReference>
<dbReference type="FunFam" id="3.40.50.1370:FF:000009">
    <property type="entry name" value="Ornithine carbamoyltransferase, mitochondrial"/>
    <property type="match status" value="1"/>
</dbReference>
<dbReference type="InterPro" id="IPR006130">
    <property type="entry name" value="Asp/Orn_carbamoylTrfase"/>
</dbReference>
<dbReference type="PRINTS" id="PR00100">
    <property type="entry name" value="AOTCASE"/>
</dbReference>
<dbReference type="AlphaFoldDB" id="A0A3B1IQV5"/>
<evidence type="ECO:0000256" key="9">
    <source>
        <dbReference type="ARBA" id="ARBA00022679"/>
    </source>
</evidence>
<comment type="pathway">
    <text evidence="2">Nitrogen metabolism; urea cycle; L-citrulline from L-ornithine and carbamoyl phosphate: step 1/1.</text>
</comment>
<evidence type="ECO:0000313" key="15">
    <source>
        <dbReference type="Ensembl" id="ENSAMXP00000032352.1"/>
    </source>
</evidence>
<reference evidence="15" key="3">
    <citation type="submission" date="2025-08" db="UniProtKB">
        <authorList>
            <consortium name="Ensembl"/>
        </authorList>
    </citation>
    <scope>IDENTIFICATION</scope>
</reference>
<dbReference type="Pfam" id="PF00185">
    <property type="entry name" value="OTCace"/>
    <property type="match status" value="1"/>
</dbReference>
<dbReference type="PROSITE" id="PS00097">
    <property type="entry name" value="CARBAMOYLTRANSFERASE"/>
    <property type="match status" value="1"/>
</dbReference>
<keyword evidence="8" id="KW-0028">Amino-acid biosynthesis</keyword>
<evidence type="ECO:0000259" key="14">
    <source>
        <dbReference type="Pfam" id="PF02729"/>
    </source>
</evidence>
<dbReference type="GO" id="GO:0000050">
    <property type="term" value="P:urea cycle"/>
    <property type="evidence" value="ECO:0007669"/>
    <property type="project" value="UniProtKB-UniPathway"/>
</dbReference>
<dbReference type="STRING" id="7994.ENSAMXP00000032352"/>
<dbReference type="Gene3D" id="3.40.50.1370">
    <property type="entry name" value="Aspartate/ornithine carbamoyltransferase"/>
    <property type="match status" value="2"/>
</dbReference>
<keyword evidence="9 12" id="KW-0808">Transferase</keyword>
<dbReference type="PANTHER" id="PTHR45753">
    <property type="entry name" value="ORNITHINE CARBAMOYLTRANSFERASE, MITOCHONDRIAL"/>
    <property type="match status" value="1"/>
</dbReference>
<keyword evidence="7" id="KW-0055">Arginine biosynthesis</keyword>
<keyword evidence="16" id="KW-1185">Reference proteome</keyword>
<evidence type="ECO:0000259" key="13">
    <source>
        <dbReference type="Pfam" id="PF00185"/>
    </source>
</evidence>
<evidence type="ECO:0000313" key="16">
    <source>
        <dbReference type="Proteomes" id="UP000018467"/>
    </source>
</evidence>
<comment type="similarity">
    <text evidence="3">Belongs to the aspartate/ornithine carbamoyltransferase superfamily. OTCase family.</text>
</comment>
<dbReference type="UniPathway" id="UPA00158">
    <property type="reaction ID" value="UER00271"/>
</dbReference>
<reference evidence="16" key="1">
    <citation type="submission" date="2013-03" db="EMBL/GenBank/DDBJ databases">
        <authorList>
            <person name="Jeffery W."/>
            <person name="Warren W."/>
            <person name="Wilson R.K."/>
        </authorList>
    </citation>
    <scope>NUCLEOTIDE SEQUENCE</scope>
    <source>
        <strain evidence="16">female</strain>
    </source>
</reference>
<feature type="domain" description="Aspartate/ornithine carbamoyltransferase carbamoyl-P binding" evidence="14">
    <location>
        <begin position="38"/>
        <end position="179"/>
    </location>
</feature>
<dbReference type="GeneTree" id="ENSGT00510000047417"/>
<sequence length="352" mass="39481">MFNIRTAILHSVKAAQYNQVKNFRLGKACLESVNLKNRSFLTLKDFNPDEIKHILRVSADLKHRIKLQGQYLPLLQGKSIAMIFEKRSTRTRMSTETGFSLLGGHPCFLTPQDIHLGVNESTTDTARVLSGLADIVLARVYSHSTLEQLSKEASIPIINGLSDLYHPIQILADLLTLQEHYGSLKGLTVAWIGDGNNVLHSLMMSLAKLGVNLRIATPKGYEPDAAVTQEAQRLSKQFGTELQLSSEPMEAAQGSNVLVTDTWISMGQEEEKKKRIKDFQGYQITMQTGSVAAPDWTFLHCLPRKSEEVNDEVFYSPRSLVFTEAENRKWTIMGLMVCMLTDYSPQIPELKL</sequence>
<evidence type="ECO:0000256" key="12">
    <source>
        <dbReference type="RuleBase" id="RU003634"/>
    </source>
</evidence>
<dbReference type="GO" id="GO:0042450">
    <property type="term" value="P:L-arginine biosynthetic process via ornithine"/>
    <property type="evidence" value="ECO:0007669"/>
    <property type="project" value="TreeGrafter"/>
</dbReference>